<sequence>MTKHDDPRRRKVLWRPGEGTSVVPGPNMYRNFTHISRTVHLFEALDVCVRGRMVSNPVNALCSIKKSVLHRQNGHPCRNIQVLWFGAKIDDDDVDTHDWYGNVEFSVPVSTLLERWKNYYLVEMLTAPTHSATRILVTNTCYDGVLPRYDPWKRGGSWQVIRRGTSRVLTDCRRYNSQGNNRHGHTLEFMIEATQVGLGKILDASTLSFRNHEDAVDTNRPHVCHRFMQSRGEFCPVPFTRERGSAEFFFEHANLNSRSRIAKPNLSPSAERFRRCFLNMHPPLRQPVVTPNHMALDCNPLQPHPNFPYNLLAGTQSVQLHFMNNGTTVERIIKEFASPTQHMRTVNDRVWTQNKYQDEEEDVGGGGVGGGVRRDRRHIHHNNISGQVMPPPPPTHTHHYENIMPPPSPTTDVHLPPAVPPPNLAVPPPRLVYPDPPVAMSVESSPAAVPFPPLLHDYSRPPPPSFFPSPFLHSPQITPEGIYYPPPSMTVPDAFQHSWGLL</sequence>
<dbReference type="AlphaFoldDB" id="A0AAE1NEM1"/>
<dbReference type="EMBL" id="JAWZYT010006538">
    <property type="protein sequence ID" value="KAK4287997.1"/>
    <property type="molecule type" value="Genomic_DNA"/>
</dbReference>
<organism evidence="1 2">
    <name type="scientific">Petrolisthes manimaculis</name>
    <dbReference type="NCBI Taxonomy" id="1843537"/>
    <lineage>
        <taxon>Eukaryota</taxon>
        <taxon>Metazoa</taxon>
        <taxon>Ecdysozoa</taxon>
        <taxon>Arthropoda</taxon>
        <taxon>Crustacea</taxon>
        <taxon>Multicrustacea</taxon>
        <taxon>Malacostraca</taxon>
        <taxon>Eumalacostraca</taxon>
        <taxon>Eucarida</taxon>
        <taxon>Decapoda</taxon>
        <taxon>Pleocyemata</taxon>
        <taxon>Anomura</taxon>
        <taxon>Galatheoidea</taxon>
        <taxon>Porcellanidae</taxon>
        <taxon>Petrolisthes</taxon>
    </lineage>
</organism>
<comment type="caution">
    <text evidence="1">The sequence shown here is derived from an EMBL/GenBank/DDBJ whole genome shotgun (WGS) entry which is preliminary data.</text>
</comment>
<gene>
    <name evidence="1" type="ORF">Pmani_038948</name>
</gene>
<name>A0AAE1NEM1_9EUCA</name>
<evidence type="ECO:0000313" key="2">
    <source>
        <dbReference type="Proteomes" id="UP001292094"/>
    </source>
</evidence>
<evidence type="ECO:0000313" key="1">
    <source>
        <dbReference type="EMBL" id="KAK4287997.1"/>
    </source>
</evidence>
<accession>A0AAE1NEM1</accession>
<reference evidence="1" key="1">
    <citation type="submission" date="2023-11" db="EMBL/GenBank/DDBJ databases">
        <title>Genome assemblies of two species of porcelain crab, Petrolisthes cinctipes and Petrolisthes manimaculis (Anomura: Porcellanidae).</title>
        <authorList>
            <person name="Angst P."/>
        </authorList>
    </citation>
    <scope>NUCLEOTIDE SEQUENCE</scope>
    <source>
        <strain evidence="1">PB745_02</strain>
        <tissue evidence="1">Gill</tissue>
    </source>
</reference>
<keyword evidence="2" id="KW-1185">Reference proteome</keyword>
<protein>
    <submittedName>
        <fullName evidence="1">Uncharacterized protein</fullName>
    </submittedName>
</protein>
<proteinExistence type="predicted"/>
<dbReference type="Proteomes" id="UP001292094">
    <property type="component" value="Unassembled WGS sequence"/>
</dbReference>